<dbReference type="AlphaFoldDB" id="N2AIN8"/>
<comment type="caution">
    <text evidence="1">The sequence shown here is derived from an EMBL/GenBank/DDBJ whole genome shotgun (WGS) entry which is preliminary data.</text>
</comment>
<dbReference type="PIRSF" id="PIRSF018637">
    <property type="entry name" value="TrmK"/>
    <property type="match status" value="1"/>
</dbReference>
<dbReference type="Gene3D" id="3.40.50.150">
    <property type="entry name" value="Vaccinia Virus protein VP39"/>
    <property type="match status" value="1"/>
</dbReference>
<dbReference type="HOGENOM" id="CLU_071037_1_0_9"/>
<organism evidence="1 2">
    <name type="scientific">Eubacterium plexicaudatum ASF492</name>
    <dbReference type="NCBI Taxonomy" id="1235802"/>
    <lineage>
        <taxon>Bacteria</taxon>
        <taxon>Bacillati</taxon>
        <taxon>Bacillota</taxon>
        <taxon>Clostridia</taxon>
        <taxon>Eubacteriales</taxon>
        <taxon>Eubacteriaceae</taxon>
        <taxon>Eubacterium</taxon>
    </lineage>
</organism>
<dbReference type="EMBL" id="AQFT01000066">
    <property type="protein sequence ID" value="EMZ27911.1"/>
    <property type="molecule type" value="Genomic_DNA"/>
</dbReference>
<gene>
    <name evidence="1" type="ORF">C823_02052</name>
</gene>
<dbReference type="PANTHER" id="PTHR38451:SF1">
    <property type="entry name" value="TRNA (ADENINE(22)-N(1))-METHYLTRANSFERASE"/>
    <property type="match status" value="1"/>
</dbReference>
<dbReference type="STRING" id="1235802.C823_02052"/>
<dbReference type="OrthoDB" id="5881184at2"/>
<protein>
    <recommendedName>
        <fullName evidence="3">tRNA (Adenine22-N1)-methyltransferase</fullName>
    </recommendedName>
</protein>
<evidence type="ECO:0008006" key="3">
    <source>
        <dbReference type="Google" id="ProtNLM"/>
    </source>
</evidence>
<evidence type="ECO:0000313" key="2">
    <source>
        <dbReference type="Proteomes" id="UP000012589"/>
    </source>
</evidence>
<accession>N2AIN8</accession>
<dbReference type="InterPro" id="IPR006901">
    <property type="entry name" value="TrmK"/>
</dbReference>
<reference evidence="1 2" key="1">
    <citation type="journal article" date="2014" name="Genome Announc.">
        <title>Draft genome sequences of the altered schaedler flora, a defined bacterial community from gnotobiotic mice.</title>
        <authorList>
            <person name="Wannemuehler M.J."/>
            <person name="Overstreet A.M."/>
            <person name="Ward D.V."/>
            <person name="Phillips G.J."/>
        </authorList>
    </citation>
    <scope>NUCLEOTIDE SEQUENCE [LARGE SCALE GENOMIC DNA]</scope>
    <source>
        <strain evidence="1 2">ASF492</strain>
    </source>
</reference>
<keyword evidence="2" id="KW-1185">Reference proteome</keyword>
<dbReference type="Proteomes" id="UP000012589">
    <property type="component" value="Unassembled WGS sequence"/>
</dbReference>
<dbReference type="PATRIC" id="fig|1235802.3.peg.2182"/>
<dbReference type="InterPro" id="IPR029063">
    <property type="entry name" value="SAM-dependent_MTases_sf"/>
</dbReference>
<dbReference type="GO" id="GO:0160105">
    <property type="term" value="F:tRNA (adenine(22)-N1)-methyltransferase activity"/>
    <property type="evidence" value="ECO:0007669"/>
    <property type="project" value="InterPro"/>
</dbReference>
<proteinExistence type="predicted"/>
<evidence type="ECO:0000313" key="1">
    <source>
        <dbReference type="EMBL" id="EMZ27911.1"/>
    </source>
</evidence>
<dbReference type="PANTHER" id="PTHR38451">
    <property type="entry name" value="TRNA (ADENINE(22)-N(1))-METHYLTRANSFERASE"/>
    <property type="match status" value="1"/>
</dbReference>
<dbReference type="Pfam" id="PF12847">
    <property type="entry name" value="Methyltransf_18"/>
    <property type="match status" value="1"/>
</dbReference>
<sequence length="265" mass="30476">MQKLSKRLQAVADFVTPGSRTADIGTDHGFLPIYLIQSGRCPHVIAMDIRKGPLMRAQEHIAAAGLEAVIRTRLSDGMQELEKGEADSVVIAGMGGQTVLHILEASRRLLPDFEEVILEPQSDTAKVRAYVREHKMYIDKEDLVYEAGKFYPVMHIVWKKPQMGDTWEKNSRNMSRQLQEKLVEPQRIRGLLDRYGECIIYGKHPVLRKMLERDQQRERGILEELRKGAREACGQPCTGETFEREKEVRMRLEEVQALREILERI</sequence>
<name>N2AIN8_9FIRM</name>
<dbReference type="SUPFAM" id="SSF53335">
    <property type="entry name" value="S-adenosyl-L-methionine-dependent methyltransferases"/>
    <property type="match status" value="1"/>
</dbReference>
<dbReference type="eggNOG" id="COG2384">
    <property type="taxonomic scope" value="Bacteria"/>
</dbReference>